<protein>
    <submittedName>
        <fullName evidence="10">DUF3399 domain-containing protein</fullName>
    </submittedName>
</protein>
<evidence type="ECO:0000313" key="10">
    <source>
        <dbReference type="WBParaSite" id="SBAD_0000102201-mRNA-1"/>
    </source>
</evidence>
<dbReference type="GO" id="GO:0008076">
    <property type="term" value="C:voltage-gated potassium channel complex"/>
    <property type="evidence" value="ECO:0007669"/>
    <property type="project" value="InterPro"/>
</dbReference>
<keyword evidence="5" id="KW-0406">Ion transport</keyword>
<dbReference type="InterPro" id="IPR028325">
    <property type="entry name" value="VG_K_chnl"/>
</dbReference>
<evidence type="ECO:0000256" key="6">
    <source>
        <dbReference type="ARBA" id="ARBA00023136"/>
    </source>
</evidence>
<dbReference type="AlphaFoldDB" id="A0A183IBJ6"/>
<proteinExistence type="predicted"/>
<dbReference type="OrthoDB" id="5869424at2759"/>
<reference evidence="10" key="1">
    <citation type="submission" date="2016-06" db="UniProtKB">
        <authorList>
            <consortium name="WormBaseParasite"/>
        </authorList>
    </citation>
    <scope>IDENTIFICATION</scope>
</reference>
<evidence type="ECO:0000256" key="5">
    <source>
        <dbReference type="ARBA" id="ARBA00023065"/>
    </source>
</evidence>
<keyword evidence="7" id="KW-0407">Ion channel</keyword>
<keyword evidence="6" id="KW-0472">Membrane</keyword>
<keyword evidence="9" id="KW-1185">Reference proteome</keyword>
<evidence type="ECO:0000256" key="1">
    <source>
        <dbReference type="ARBA" id="ARBA00004141"/>
    </source>
</evidence>
<dbReference type="PANTHER" id="PTHR11537">
    <property type="entry name" value="VOLTAGE-GATED POTASSIUM CHANNEL"/>
    <property type="match status" value="1"/>
</dbReference>
<accession>A0A183IBJ6</accession>
<comment type="subcellular location">
    <subcellularLocation>
        <location evidence="1">Membrane</location>
        <topology evidence="1">Multi-pass membrane protein</topology>
    </subcellularLocation>
</comment>
<evidence type="ECO:0000256" key="4">
    <source>
        <dbReference type="ARBA" id="ARBA00022989"/>
    </source>
</evidence>
<evidence type="ECO:0000313" key="8">
    <source>
        <dbReference type="EMBL" id="VDO92840.1"/>
    </source>
</evidence>
<reference evidence="8 9" key="2">
    <citation type="submission" date="2018-11" db="EMBL/GenBank/DDBJ databases">
        <authorList>
            <consortium name="Pathogen Informatics"/>
        </authorList>
    </citation>
    <scope>NUCLEOTIDE SEQUENCE [LARGE SCALE GENOMIC DNA]</scope>
</reference>
<evidence type="ECO:0000256" key="3">
    <source>
        <dbReference type="ARBA" id="ARBA00022692"/>
    </source>
</evidence>
<dbReference type="EMBL" id="UZAM01006676">
    <property type="protein sequence ID" value="VDO92840.1"/>
    <property type="molecule type" value="Genomic_DNA"/>
</dbReference>
<keyword evidence="2" id="KW-0813">Transport</keyword>
<dbReference type="PANTHER" id="PTHR11537:SF105">
    <property type="entry name" value="POTASSIUM VOLTAGE-GATED CHANNEL PROTEIN SHAL"/>
    <property type="match status" value="1"/>
</dbReference>
<dbReference type="SUPFAM" id="SSF81324">
    <property type="entry name" value="Voltage-gated potassium channels"/>
    <property type="match status" value="1"/>
</dbReference>
<dbReference type="WBParaSite" id="SBAD_0000102201-mRNA-1">
    <property type="protein sequence ID" value="SBAD_0000102201-mRNA-1"/>
    <property type="gene ID" value="SBAD_0000102201"/>
</dbReference>
<dbReference type="GO" id="GO:0001508">
    <property type="term" value="P:action potential"/>
    <property type="evidence" value="ECO:0007669"/>
    <property type="project" value="TreeGrafter"/>
</dbReference>
<evidence type="ECO:0000313" key="9">
    <source>
        <dbReference type="Proteomes" id="UP000270296"/>
    </source>
</evidence>
<dbReference type="GO" id="GO:0005249">
    <property type="term" value="F:voltage-gated potassium channel activity"/>
    <property type="evidence" value="ECO:0007669"/>
    <property type="project" value="InterPro"/>
</dbReference>
<gene>
    <name evidence="8" type="ORF">SBAD_LOCUS990</name>
</gene>
<keyword evidence="3" id="KW-0812">Transmembrane</keyword>
<sequence>MSVSLLRPFIDFNVTFHFSYGDMVPGTTIGKVVGGVCSLSGVLVIALPVPVIVSNFSRIYQQNQRADKRKAQKKLRLARIQVVKRTSAQALARKRKVHEARLKEYEQGLLSPSELKVDDIFEIQYNHLLRCLESVTVRFYFFELLAERHIADIESAETHDAILKSYGISSTSIPGSLTSSENDASESPLCQPLSSCYEWLSKRFPHEETQPEKTDAVMDNAYSNKNLVEREKPLLQPTSNLITKNSFQMNVKNAPSVDVSPNEDSCNSSRPLVSNVHDLNVIVEESI</sequence>
<name>A0A183IBJ6_9BILA</name>
<dbReference type="Gene3D" id="1.10.287.70">
    <property type="match status" value="1"/>
</dbReference>
<organism evidence="10">
    <name type="scientific">Soboliphyme baturini</name>
    <dbReference type="NCBI Taxonomy" id="241478"/>
    <lineage>
        <taxon>Eukaryota</taxon>
        <taxon>Metazoa</taxon>
        <taxon>Ecdysozoa</taxon>
        <taxon>Nematoda</taxon>
        <taxon>Enoplea</taxon>
        <taxon>Dorylaimia</taxon>
        <taxon>Dioctophymatida</taxon>
        <taxon>Dioctophymatoidea</taxon>
        <taxon>Soboliphymatidae</taxon>
        <taxon>Soboliphyme</taxon>
    </lineage>
</organism>
<dbReference type="Proteomes" id="UP000270296">
    <property type="component" value="Unassembled WGS sequence"/>
</dbReference>
<keyword evidence="4" id="KW-1133">Transmembrane helix</keyword>
<evidence type="ECO:0000256" key="7">
    <source>
        <dbReference type="ARBA" id="ARBA00023303"/>
    </source>
</evidence>
<evidence type="ECO:0000256" key="2">
    <source>
        <dbReference type="ARBA" id="ARBA00022448"/>
    </source>
</evidence>